<feature type="region of interest" description="Disordered" evidence="6">
    <location>
        <begin position="796"/>
        <end position="818"/>
    </location>
</feature>
<dbReference type="OrthoDB" id="5583at2759"/>
<feature type="compositionally biased region" description="Gly residues" evidence="6">
    <location>
        <begin position="590"/>
        <end position="599"/>
    </location>
</feature>
<evidence type="ECO:0000256" key="4">
    <source>
        <dbReference type="ARBA" id="ARBA00023187"/>
    </source>
</evidence>
<feature type="compositionally biased region" description="Basic and acidic residues" evidence="6">
    <location>
        <begin position="537"/>
        <end position="584"/>
    </location>
</feature>
<evidence type="ECO:0000256" key="5">
    <source>
        <dbReference type="ARBA" id="ARBA00023242"/>
    </source>
</evidence>
<feature type="compositionally biased region" description="Polar residues" evidence="6">
    <location>
        <begin position="413"/>
        <end position="428"/>
    </location>
</feature>
<name>A0A507EQZ9_9FUNG</name>
<dbReference type="PANTHER" id="PTHR14152:SF5">
    <property type="entry name" value="U4_U6.U5 TRI-SNRNP-ASSOCIATED PROTEIN 1"/>
    <property type="match status" value="1"/>
</dbReference>
<feature type="compositionally biased region" description="Polar residues" evidence="6">
    <location>
        <begin position="330"/>
        <end position="345"/>
    </location>
</feature>
<protein>
    <recommendedName>
        <fullName evidence="9">SART-1 protein</fullName>
    </recommendedName>
</protein>
<feature type="region of interest" description="Disordered" evidence="6">
    <location>
        <begin position="186"/>
        <end position="256"/>
    </location>
</feature>
<feature type="compositionally biased region" description="Acidic residues" evidence="6">
    <location>
        <begin position="483"/>
        <end position="498"/>
    </location>
</feature>
<sequence>MGEQDDGAPVTEEISLSVEETNKLRISLGLKPLDSSSSGGGAKEDQAATNFINEKKRMQKRAERKSIIDKLARDENKQKFFSKLDGKGLGDESDEGDDSLAWAMRHKTATVDNKRKMALKKMKELEDLDNVAEYSGKDLAGLKVAHGIEDITDEILVLADKRIGVDEDDEDELISSALTAKERLEQNLKNKKKKPTYNAYEDDEFKNPGSKRSLLSHYDEDDTKTGFILGDGGNVNIANEEDESQTLGGAGKSVTLDYEKMQEIKDYYTKEEAVSFMKPKKKKKSSKGKSRSRDAEPDWPSANSKENGDEGMDVDENNAGNGEANKSTEKTYSQSNANADTQNMNFVDDDDLQSALSRARNQAHKKLKRPNAQEILQAAQKIEDEQQQQAAAAKAAAGIDSDDEDDDDETLVLTATSEFVNSISTTAPLSRAAASASRAVGRPRERTNDSDEDDEEENTKQPNAAEIERRAQAAADAEMKEDGESDEDAPRDEEMVDADEARMEDGDDLQGGGIEEEPLVASGLAATVALLAKQGHLEKVSSEQIERERKQKEQAKWKAEQRIAERKREIIEERRKAKQREINKAKGPQGKRGGGGGGNANAEDEWRLEEETRAADRVRMREIEDRFKNYNPDVNLKYNDEYGNNLTQKEAFRFLSHKFHGKGSGKMKTEKRLLKLDEEAKLAKTISTDTPLQTATALLEKTKSTKTAHVVLSIGNRGSLPQEVVAAEEAALIAKRNARLAKEAAAKLSKAAARGAAVASARGKQSSGTASTVIDVGAAVPGNSGREKIAFGISSSGAKRKAADAGGLFEDSASKKAK</sequence>
<dbReference type="InterPro" id="IPR045347">
    <property type="entry name" value="HIND"/>
</dbReference>
<evidence type="ECO:0000313" key="7">
    <source>
        <dbReference type="EMBL" id="TPX66314.1"/>
    </source>
</evidence>
<feature type="region of interest" description="Disordered" evidence="6">
    <location>
        <begin position="32"/>
        <end position="52"/>
    </location>
</feature>
<dbReference type="STRING" id="246404.A0A507EQZ9"/>
<organism evidence="7 8">
    <name type="scientific">Chytriomyces confervae</name>
    <dbReference type="NCBI Taxonomy" id="246404"/>
    <lineage>
        <taxon>Eukaryota</taxon>
        <taxon>Fungi</taxon>
        <taxon>Fungi incertae sedis</taxon>
        <taxon>Chytridiomycota</taxon>
        <taxon>Chytridiomycota incertae sedis</taxon>
        <taxon>Chytridiomycetes</taxon>
        <taxon>Chytridiales</taxon>
        <taxon>Chytriomycetaceae</taxon>
        <taxon>Chytriomyces</taxon>
    </lineage>
</organism>
<gene>
    <name evidence="7" type="ORF">CcCBS67573_g07881</name>
</gene>
<feature type="region of interest" description="Disordered" evidence="6">
    <location>
        <begin position="269"/>
        <end position="518"/>
    </location>
</feature>
<evidence type="ECO:0000256" key="2">
    <source>
        <dbReference type="ARBA" id="ARBA00006076"/>
    </source>
</evidence>
<reference evidence="7 8" key="1">
    <citation type="journal article" date="2019" name="Sci. Rep.">
        <title>Comparative genomics of chytrid fungi reveal insights into the obligate biotrophic and pathogenic lifestyle of Synchytrium endobioticum.</title>
        <authorList>
            <person name="van de Vossenberg B.T.L.H."/>
            <person name="Warris S."/>
            <person name="Nguyen H.D.T."/>
            <person name="van Gent-Pelzer M.P.E."/>
            <person name="Joly D.L."/>
            <person name="van de Geest H.C."/>
            <person name="Bonants P.J.M."/>
            <person name="Smith D.S."/>
            <person name="Levesque C.A."/>
            <person name="van der Lee T.A.J."/>
        </authorList>
    </citation>
    <scope>NUCLEOTIDE SEQUENCE [LARGE SCALE GENOMIC DNA]</scope>
    <source>
        <strain evidence="7 8">CBS 675.73</strain>
    </source>
</reference>
<evidence type="ECO:0000313" key="8">
    <source>
        <dbReference type="Proteomes" id="UP000320333"/>
    </source>
</evidence>
<dbReference type="Proteomes" id="UP000320333">
    <property type="component" value="Unassembled WGS sequence"/>
</dbReference>
<proteinExistence type="inferred from homology"/>
<keyword evidence="4" id="KW-0508">mRNA splicing</keyword>
<comment type="subcellular location">
    <subcellularLocation>
        <location evidence="1">Nucleus</location>
    </subcellularLocation>
</comment>
<feature type="compositionally biased region" description="Basic and acidic residues" evidence="6">
    <location>
        <begin position="466"/>
        <end position="482"/>
    </location>
</feature>
<evidence type="ECO:0008006" key="9">
    <source>
        <dbReference type="Google" id="ProtNLM"/>
    </source>
</evidence>
<feature type="compositionally biased region" description="Low complexity" evidence="6">
    <location>
        <begin position="387"/>
        <end position="399"/>
    </location>
</feature>
<dbReference type="GO" id="GO:0000481">
    <property type="term" value="P:maturation of 5S rRNA"/>
    <property type="evidence" value="ECO:0007669"/>
    <property type="project" value="TreeGrafter"/>
</dbReference>
<feature type="compositionally biased region" description="Basic residues" evidence="6">
    <location>
        <begin position="278"/>
        <end position="290"/>
    </location>
</feature>
<accession>A0A507EQZ9</accession>
<comment type="similarity">
    <text evidence="2">Belongs to the SNU66/SART1 family.</text>
</comment>
<keyword evidence="5" id="KW-0539">Nucleus</keyword>
<dbReference type="GO" id="GO:0046540">
    <property type="term" value="C:U4/U6 x U5 tri-snRNP complex"/>
    <property type="evidence" value="ECO:0007669"/>
    <property type="project" value="InterPro"/>
</dbReference>
<dbReference type="EMBL" id="QEAP01000450">
    <property type="protein sequence ID" value="TPX66314.1"/>
    <property type="molecule type" value="Genomic_DNA"/>
</dbReference>
<dbReference type="AlphaFoldDB" id="A0A507EQZ9"/>
<dbReference type="Pfam" id="PF19252">
    <property type="entry name" value="HIND"/>
    <property type="match status" value="1"/>
</dbReference>
<feature type="region of interest" description="Disordered" evidence="6">
    <location>
        <begin position="537"/>
        <end position="608"/>
    </location>
</feature>
<evidence type="ECO:0000256" key="1">
    <source>
        <dbReference type="ARBA" id="ARBA00004123"/>
    </source>
</evidence>
<comment type="caution">
    <text evidence="7">The sequence shown here is derived from an EMBL/GenBank/DDBJ whole genome shotgun (WGS) entry which is preliminary data.</text>
</comment>
<keyword evidence="8" id="KW-1185">Reference proteome</keyword>
<evidence type="ECO:0000256" key="6">
    <source>
        <dbReference type="SAM" id="MobiDB-lite"/>
    </source>
</evidence>
<feature type="compositionally biased region" description="Acidic residues" evidence="6">
    <location>
        <begin position="400"/>
        <end position="410"/>
    </location>
</feature>
<dbReference type="GO" id="GO:0045292">
    <property type="term" value="P:mRNA cis splicing, via spliceosome"/>
    <property type="evidence" value="ECO:0007669"/>
    <property type="project" value="TreeGrafter"/>
</dbReference>
<dbReference type="InterPro" id="IPR005011">
    <property type="entry name" value="SNU66/SART1"/>
</dbReference>
<feature type="compositionally biased region" description="Low complexity" evidence="6">
    <location>
        <begin position="430"/>
        <end position="439"/>
    </location>
</feature>
<dbReference type="Pfam" id="PF03343">
    <property type="entry name" value="SART-1"/>
    <property type="match status" value="1"/>
</dbReference>
<dbReference type="PANTHER" id="PTHR14152">
    <property type="entry name" value="SQUAMOUS CELL CARCINOMA ANTIGEN RECOGNISED BY CYTOTOXIC T LYMPHOCYTES"/>
    <property type="match status" value="1"/>
</dbReference>
<evidence type="ECO:0000256" key="3">
    <source>
        <dbReference type="ARBA" id="ARBA00022664"/>
    </source>
</evidence>
<keyword evidence="3" id="KW-0507">mRNA processing</keyword>